<sequence>MAPGALYHSLFLYLSTEVMFGNERKNHGAASFFIKVSNNLIKIYTHKKGVFTDTSITA</sequence>
<accession>A0ABN9B0G1</accession>
<evidence type="ECO:0000313" key="2">
    <source>
        <dbReference type="Proteomes" id="UP001162483"/>
    </source>
</evidence>
<evidence type="ECO:0000313" key="1">
    <source>
        <dbReference type="EMBL" id="CAI9541691.1"/>
    </source>
</evidence>
<comment type="caution">
    <text evidence="1">The sequence shown here is derived from an EMBL/GenBank/DDBJ whole genome shotgun (WGS) entry which is preliminary data.</text>
</comment>
<name>A0ABN9B0G1_9NEOB</name>
<proteinExistence type="predicted"/>
<organism evidence="1 2">
    <name type="scientific">Staurois parvus</name>
    <dbReference type="NCBI Taxonomy" id="386267"/>
    <lineage>
        <taxon>Eukaryota</taxon>
        <taxon>Metazoa</taxon>
        <taxon>Chordata</taxon>
        <taxon>Craniata</taxon>
        <taxon>Vertebrata</taxon>
        <taxon>Euteleostomi</taxon>
        <taxon>Amphibia</taxon>
        <taxon>Batrachia</taxon>
        <taxon>Anura</taxon>
        <taxon>Neobatrachia</taxon>
        <taxon>Ranoidea</taxon>
        <taxon>Ranidae</taxon>
        <taxon>Staurois</taxon>
    </lineage>
</organism>
<dbReference type="Proteomes" id="UP001162483">
    <property type="component" value="Unassembled WGS sequence"/>
</dbReference>
<keyword evidence="2" id="KW-1185">Reference proteome</keyword>
<gene>
    <name evidence="1" type="ORF">SPARVUS_LOCUS1973551</name>
</gene>
<reference evidence="1" key="1">
    <citation type="submission" date="2023-05" db="EMBL/GenBank/DDBJ databases">
        <authorList>
            <person name="Stuckert A."/>
        </authorList>
    </citation>
    <scope>NUCLEOTIDE SEQUENCE</scope>
</reference>
<protein>
    <submittedName>
        <fullName evidence="1">Uncharacterized protein</fullName>
    </submittedName>
</protein>
<dbReference type="EMBL" id="CATNWA010001997">
    <property type="protein sequence ID" value="CAI9541691.1"/>
    <property type="molecule type" value="Genomic_DNA"/>
</dbReference>